<dbReference type="SUPFAM" id="SSF51182">
    <property type="entry name" value="RmlC-like cupins"/>
    <property type="match status" value="1"/>
</dbReference>
<dbReference type="Gene3D" id="2.60.120.10">
    <property type="entry name" value="Jelly Rolls"/>
    <property type="match status" value="2"/>
</dbReference>
<accession>G8QZ24</accession>
<dbReference type="InterPro" id="IPR011051">
    <property type="entry name" value="RmlC_Cupin_sf"/>
</dbReference>
<name>G8QZ24_SPHPG</name>
<evidence type="ECO:0000313" key="2">
    <source>
        <dbReference type="EMBL" id="AEV30883.1"/>
    </source>
</evidence>
<dbReference type="GO" id="GO:0008880">
    <property type="term" value="F:glucuronate isomerase activity"/>
    <property type="evidence" value="ECO:0007669"/>
    <property type="project" value="InterPro"/>
</dbReference>
<dbReference type="KEGG" id="sgp:SpiGrapes_3137"/>
<dbReference type="Pfam" id="PF04962">
    <property type="entry name" value="KduI"/>
    <property type="match status" value="1"/>
</dbReference>
<evidence type="ECO:0000313" key="3">
    <source>
        <dbReference type="Proteomes" id="UP000005632"/>
    </source>
</evidence>
<protein>
    <submittedName>
        <fullName evidence="2">Putative enzyme involved in inositol metabolism</fullName>
    </submittedName>
</protein>
<proteinExistence type="predicted"/>
<gene>
    <name evidence="2" type="ordered locus">SpiGrapes_3137</name>
</gene>
<dbReference type="PANTHER" id="PTHR39193:SF1">
    <property type="entry name" value="5-DEOXY-GLUCURONATE ISOMERASE"/>
    <property type="match status" value="1"/>
</dbReference>
<dbReference type="OrthoDB" id="9799936at2"/>
<evidence type="ECO:0000256" key="1">
    <source>
        <dbReference type="ARBA" id="ARBA00023235"/>
    </source>
</evidence>
<dbReference type="PANTHER" id="PTHR39193">
    <property type="entry name" value="5-DEOXY-GLUCURONATE ISOMERASE"/>
    <property type="match status" value="1"/>
</dbReference>
<dbReference type="InterPro" id="IPR024203">
    <property type="entry name" value="Deoxy-glucuronate_isom_IolB"/>
</dbReference>
<organism evidence="2 3">
    <name type="scientific">Sphaerochaeta pleomorpha (strain ATCC BAA-1885 / DSM 22778 / Grapes)</name>
    <dbReference type="NCBI Taxonomy" id="158190"/>
    <lineage>
        <taxon>Bacteria</taxon>
        <taxon>Pseudomonadati</taxon>
        <taxon>Spirochaetota</taxon>
        <taxon>Spirochaetia</taxon>
        <taxon>Spirochaetales</taxon>
        <taxon>Sphaerochaetaceae</taxon>
        <taxon>Sphaerochaeta</taxon>
    </lineage>
</organism>
<dbReference type="GO" id="GO:0019310">
    <property type="term" value="P:inositol catabolic process"/>
    <property type="evidence" value="ECO:0007669"/>
    <property type="project" value="InterPro"/>
</dbReference>
<sequence>MQMRHKGPYVRGYTELVPRSGPTSDMFMSFGVLVLKANEIWQDCAGTGDERIWLLAKGSATIAWGEREQEMFRPDLFDHGPWVLSVPSAIAVTIKAGESGAEFYRCATDNPLQFESRLFTPSECMSEFRGEGMMGETSTRIVRTVFDDTNRPESNLVIGEVIGVPGKWSSYPPHHHPQPEIYHYRVQPEQGFGFCAIGETPYLIKDKDTILIHDQEVHPHVTAPGYALWYLWVIRHLEGNRYGVQTVPPQYKWVTEPGAEIWEPKRNQ</sequence>
<dbReference type="PIRSF" id="PIRSF036628">
    <property type="entry name" value="IolB"/>
    <property type="match status" value="1"/>
</dbReference>
<reference evidence="2 3" key="1">
    <citation type="submission" date="2011-11" db="EMBL/GenBank/DDBJ databases">
        <title>Complete sequence of Spirochaeta sp. grapes.</title>
        <authorList>
            <consortium name="US DOE Joint Genome Institute"/>
            <person name="Lucas S."/>
            <person name="Han J."/>
            <person name="Lapidus A."/>
            <person name="Cheng J.-F."/>
            <person name="Goodwin L."/>
            <person name="Pitluck S."/>
            <person name="Peters L."/>
            <person name="Ovchinnikova G."/>
            <person name="Munk A.C."/>
            <person name="Detter J.C."/>
            <person name="Han C."/>
            <person name="Tapia R."/>
            <person name="Land M."/>
            <person name="Hauser L."/>
            <person name="Kyrpides N."/>
            <person name="Ivanova N."/>
            <person name="Pagani I."/>
            <person name="Ritalahtilisa K."/>
            <person name="Loeffler F."/>
            <person name="Woyke T."/>
        </authorList>
    </citation>
    <scope>NUCLEOTIDE SEQUENCE [LARGE SCALE GENOMIC DNA]</scope>
    <source>
        <strain evidence="3">ATCC BAA-1885 / DSM 22778 / Grapes</strain>
    </source>
</reference>
<dbReference type="Proteomes" id="UP000005632">
    <property type="component" value="Chromosome"/>
</dbReference>
<dbReference type="HOGENOM" id="CLU_084771_0_0_12"/>
<dbReference type="eggNOG" id="COG3718">
    <property type="taxonomic scope" value="Bacteria"/>
</dbReference>
<dbReference type="InterPro" id="IPR014710">
    <property type="entry name" value="RmlC-like_jellyroll"/>
</dbReference>
<dbReference type="InterPro" id="IPR021120">
    <property type="entry name" value="KduI/IolB_isomerase"/>
</dbReference>
<keyword evidence="1" id="KW-0413">Isomerase</keyword>
<dbReference type="STRING" id="158190.SpiGrapes_3137"/>
<keyword evidence="3" id="KW-1185">Reference proteome</keyword>
<dbReference type="EMBL" id="CP003155">
    <property type="protein sequence ID" value="AEV30883.1"/>
    <property type="molecule type" value="Genomic_DNA"/>
</dbReference>
<dbReference type="AlphaFoldDB" id="G8QZ24"/>